<organism evidence="1 2">
    <name type="scientific">Gossypium arboreum</name>
    <name type="common">Tree cotton</name>
    <name type="synonym">Gossypium nanking</name>
    <dbReference type="NCBI Taxonomy" id="29729"/>
    <lineage>
        <taxon>Eukaryota</taxon>
        <taxon>Viridiplantae</taxon>
        <taxon>Streptophyta</taxon>
        <taxon>Embryophyta</taxon>
        <taxon>Tracheophyta</taxon>
        <taxon>Spermatophyta</taxon>
        <taxon>Magnoliopsida</taxon>
        <taxon>eudicotyledons</taxon>
        <taxon>Gunneridae</taxon>
        <taxon>Pentapetalae</taxon>
        <taxon>rosids</taxon>
        <taxon>malvids</taxon>
        <taxon>Malvales</taxon>
        <taxon>Malvaceae</taxon>
        <taxon>Malvoideae</taxon>
        <taxon>Gossypium</taxon>
    </lineage>
</organism>
<dbReference type="Proteomes" id="UP000032142">
    <property type="component" value="Unassembled WGS sequence"/>
</dbReference>
<name>A0A0B0MXJ8_GOSAR</name>
<reference evidence="2" key="1">
    <citation type="submission" date="2014-09" db="EMBL/GenBank/DDBJ databases">
        <authorList>
            <person name="Mudge J."/>
            <person name="Ramaraj T."/>
            <person name="Lindquist I.E."/>
            <person name="Bharti A.K."/>
            <person name="Sundararajan A."/>
            <person name="Cameron C.T."/>
            <person name="Woodward J.E."/>
            <person name="May G.D."/>
            <person name="Brubaker C."/>
            <person name="Broadhvest J."/>
            <person name="Wilkins T.A."/>
        </authorList>
    </citation>
    <scope>NUCLEOTIDE SEQUENCE</scope>
    <source>
        <strain evidence="2">cv. AKA8401</strain>
    </source>
</reference>
<keyword evidence="2" id="KW-1185">Reference proteome</keyword>
<evidence type="ECO:0000313" key="2">
    <source>
        <dbReference type="Proteomes" id="UP000032142"/>
    </source>
</evidence>
<dbReference type="AlphaFoldDB" id="A0A0B0MXJ8"/>
<proteinExistence type="predicted"/>
<comment type="caution">
    <text evidence="1">The sequence shown here is derived from an EMBL/GenBank/DDBJ whole genome shotgun (WGS) entry which is preliminary data.</text>
</comment>
<protein>
    <submittedName>
        <fullName evidence="1">Uncharacterized protein</fullName>
    </submittedName>
</protein>
<gene>
    <name evidence="1" type="ORF">F383_33273</name>
</gene>
<evidence type="ECO:0000313" key="1">
    <source>
        <dbReference type="EMBL" id="KHG06783.1"/>
    </source>
</evidence>
<accession>A0A0B0MXJ8</accession>
<sequence>MVLHVITYQCHCPRQGLTRTHISESHIGSNVLNVVLIAHIYLNPMS</sequence>
<dbReference type="EMBL" id="JRRC01459944">
    <property type="protein sequence ID" value="KHG06783.1"/>
    <property type="molecule type" value="Genomic_DNA"/>
</dbReference>